<organism evidence="1 2">
    <name type="scientific">Ceratodon purpureus</name>
    <name type="common">Fire moss</name>
    <name type="synonym">Dicranum purpureum</name>
    <dbReference type="NCBI Taxonomy" id="3225"/>
    <lineage>
        <taxon>Eukaryota</taxon>
        <taxon>Viridiplantae</taxon>
        <taxon>Streptophyta</taxon>
        <taxon>Embryophyta</taxon>
        <taxon>Bryophyta</taxon>
        <taxon>Bryophytina</taxon>
        <taxon>Bryopsida</taxon>
        <taxon>Dicranidae</taxon>
        <taxon>Pseudoditrichales</taxon>
        <taxon>Ditrichaceae</taxon>
        <taxon>Ceratodon</taxon>
    </lineage>
</organism>
<name>A0A8T0IMK0_CERPU</name>
<evidence type="ECO:0000313" key="2">
    <source>
        <dbReference type="Proteomes" id="UP000822688"/>
    </source>
</evidence>
<keyword evidence="2" id="KW-1185">Reference proteome</keyword>
<dbReference type="AlphaFoldDB" id="A0A8T0IMK0"/>
<evidence type="ECO:0000313" key="1">
    <source>
        <dbReference type="EMBL" id="KAG0584245.1"/>
    </source>
</evidence>
<protein>
    <submittedName>
        <fullName evidence="1">Uncharacterized protein</fullName>
    </submittedName>
</protein>
<dbReference type="Proteomes" id="UP000822688">
    <property type="component" value="Chromosome 3"/>
</dbReference>
<reference evidence="1" key="1">
    <citation type="submission" date="2020-06" db="EMBL/GenBank/DDBJ databases">
        <title>WGS assembly of Ceratodon purpureus strain R40.</title>
        <authorList>
            <person name="Carey S.B."/>
            <person name="Jenkins J."/>
            <person name="Shu S."/>
            <person name="Lovell J.T."/>
            <person name="Sreedasyam A."/>
            <person name="Maumus F."/>
            <person name="Tiley G.P."/>
            <person name="Fernandez-Pozo N."/>
            <person name="Barry K."/>
            <person name="Chen C."/>
            <person name="Wang M."/>
            <person name="Lipzen A."/>
            <person name="Daum C."/>
            <person name="Saski C.A."/>
            <person name="Payton A.C."/>
            <person name="Mcbreen J.C."/>
            <person name="Conrad R.E."/>
            <person name="Kollar L.M."/>
            <person name="Olsson S."/>
            <person name="Huttunen S."/>
            <person name="Landis J.B."/>
            <person name="Wickett N.J."/>
            <person name="Johnson M.G."/>
            <person name="Rensing S.A."/>
            <person name="Grimwood J."/>
            <person name="Schmutz J."/>
            <person name="Mcdaniel S.F."/>
        </authorList>
    </citation>
    <scope>NUCLEOTIDE SEQUENCE</scope>
    <source>
        <strain evidence="1">R40</strain>
    </source>
</reference>
<gene>
    <name evidence="1" type="ORF">KC19_3G196000</name>
</gene>
<accession>A0A8T0IMK0</accession>
<sequence>MQCQCALLNSHSRLCRFVFRVSVQRSVRHRHRHRHCHRWSTIVVESPCARLRPRQFLSRLTYGASSPVGEEQGVNCISHETPLAEY</sequence>
<comment type="caution">
    <text evidence="1">The sequence shown here is derived from an EMBL/GenBank/DDBJ whole genome shotgun (WGS) entry which is preliminary data.</text>
</comment>
<dbReference type="EMBL" id="CM026423">
    <property type="protein sequence ID" value="KAG0584245.1"/>
    <property type="molecule type" value="Genomic_DNA"/>
</dbReference>
<proteinExistence type="predicted"/>